<protein>
    <submittedName>
        <fullName evidence="2">Uncharacterized protein</fullName>
    </submittedName>
</protein>
<dbReference type="OrthoDB" id="3784540at2759"/>
<dbReference type="EMBL" id="ML977497">
    <property type="protein sequence ID" value="KAF2134653.1"/>
    <property type="molecule type" value="Genomic_DNA"/>
</dbReference>
<accession>A0A6A6ATX1</accession>
<proteinExistence type="predicted"/>
<evidence type="ECO:0000313" key="3">
    <source>
        <dbReference type="Proteomes" id="UP000799771"/>
    </source>
</evidence>
<gene>
    <name evidence="2" type="ORF">P153DRAFT_391976</name>
</gene>
<evidence type="ECO:0000256" key="1">
    <source>
        <dbReference type="SAM" id="MobiDB-lite"/>
    </source>
</evidence>
<dbReference type="RefSeq" id="XP_033529040.1">
    <property type="nucleotide sequence ID" value="XM_033671108.1"/>
</dbReference>
<feature type="compositionally biased region" description="Pro residues" evidence="1">
    <location>
        <begin position="18"/>
        <end position="33"/>
    </location>
</feature>
<organism evidence="2 3">
    <name type="scientific">Dothidotthia symphoricarpi CBS 119687</name>
    <dbReference type="NCBI Taxonomy" id="1392245"/>
    <lineage>
        <taxon>Eukaryota</taxon>
        <taxon>Fungi</taxon>
        <taxon>Dikarya</taxon>
        <taxon>Ascomycota</taxon>
        <taxon>Pezizomycotina</taxon>
        <taxon>Dothideomycetes</taxon>
        <taxon>Pleosporomycetidae</taxon>
        <taxon>Pleosporales</taxon>
        <taxon>Dothidotthiaceae</taxon>
        <taxon>Dothidotthia</taxon>
    </lineage>
</organism>
<keyword evidence="3" id="KW-1185">Reference proteome</keyword>
<dbReference type="AlphaFoldDB" id="A0A6A6ATX1"/>
<reference evidence="2" key="1">
    <citation type="journal article" date="2020" name="Stud. Mycol.">
        <title>101 Dothideomycetes genomes: a test case for predicting lifestyles and emergence of pathogens.</title>
        <authorList>
            <person name="Haridas S."/>
            <person name="Albert R."/>
            <person name="Binder M."/>
            <person name="Bloem J."/>
            <person name="Labutti K."/>
            <person name="Salamov A."/>
            <person name="Andreopoulos B."/>
            <person name="Baker S."/>
            <person name="Barry K."/>
            <person name="Bills G."/>
            <person name="Bluhm B."/>
            <person name="Cannon C."/>
            <person name="Castanera R."/>
            <person name="Culley D."/>
            <person name="Daum C."/>
            <person name="Ezra D."/>
            <person name="Gonzalez J."/>
            <person name="Henrissat B."/>
            <person name="Kuo A."/>
            <person name="Liang C."/>
            <person name="Lipzen A."/>
            <person name="Lutzoni F."/>
            <person name="Magnuson J."/>
            <person name="Mondo S."/>
            <person name="Nolan M."/>
            <person name="Ohm R."/>
            <person name="Pangilinan J."/>
            <person name="Park H.-J."/>
            <person name="Ramirez L."/>
            <person name="Alfaro M."/>
            <person name="Sun H."/>
            <person name="Tritt A."/>
            <person name="Yoshinaga Y."/>
            <person name="Zwiers L.-H."/>
            <person name="Turgeon B."/>
            <person name="Goodwin S."/>
            <person name="Spatafora J."/>
            <person name="Crous P."/>
            <person name="Grigoriev I."/>
        </authorList>
    </citation>
    <scope>NUCLEOTIDE SEQUENCE</scope>
    <source>
        <strain evidence="2">CBS 119687</strain>
    </source>
</reference>
<dbReference type="GeneID" id="54411540"/>
<sequence length="382" mass="42174">MAPTTRTTRSKPPTNAQPSPPKTSSPEPTAPRAPPRKKPRHPPKKTPSAPNPPAKITHLILEDVNDSKIFLDMFYWPGADLTRIHILEVHLDATKPDEYADYRLARALNELHPRVDGVNPHALHAIKLVVKGNVLVTRHSYYLASPALSQHVSGALKRLATGGLAEQERAELAFKVRSSEKVVARALLGIRGVGRVVVEGKGNGKMEGRFAETVRATLVQPVGAGVVEPDGEMEMKLSKELYGEGVFASAACFRGEYRMFSAEDGNLSYDSDSLAEEKRYLVDEKEQSLDYSLQSTSRSSTRISTQKFDFHADSEHMSDAAPNKWERSVNDLGMESMVRVRAQKQDVEDGGLSNMWEEAEEYDPSLVVTGKGGTVEMGWKVR</sequence>
<feature type="compositionally biased region" description="Low complexity" evidence="1">
    <location>
        <begin position="1"/>
        <end position="14"/>
    </location>
</feature>
<dbReference type="Proteomes" id="UP000799771">
    <property type="component" value="Unassembled WGS sequence"/>
</dbReference>
<feature type="region of interest" description="Disordered" evidence="1">
    <location>
        <begin position="1"/>
        <end position="55"/>
    </location>
</feature>
<evidence type="ECO:0000313" key="2">
    <source>
        <dbReference type="EMBL" id="KAF2134653.1"/>
    </source>
</evidence>
<feature type="compositionally biased region" description="Basic residues" evidence="1">
    <location>
        <begin position="34"/>
        <end position="44"/>
    </location>
</feature>
<name>A0A6A6ATX1_9PLEO</name>